<dbReference type="Pfam" id="PF07730">
    <property type="entry name" value="HisKA_3"/>
    <property type="match status" value="1"/>
</dbReference>
<evidence type="ECO:0000256" key="5">
    <source>
        <dbReference type="ARBA" id="ARBA00022741"/>
    </source>
</evidence>
<keyword evidence="4" id="KW-0808">Transferase</keyword>
<evidence type="ECO:0000256" key="8">
    <source>
        <dbReference type="ARBA" id="ARBA00023012"/>
    </source>
</evidence>
<sequence length="387" mass="41037">MRVSPRVEGALVLVPSAAELLTILSVASPLELAWHTASVGALLLRRRWPVAVLLAVLPAASFGCLLIAPMAALYQVAKDVRVPWAVAGGSVLIFLSALVPWWPGEDGRSSYEEALFGVLSAAMMSAGPTAVGRLVQARAQLYRRIEELARARDRERVLLTEMAAAEERARLAREMHDVVSHRISLISVQAGAWEATTEDPESRAAAAVIRGLGAATLRELRQLLGALRSAQRPPGLGDLPSLIRSSGLPVRCLGEPVAALPWTEAVEHTAYRSVQEALTNIRKHAPGAEATVSLSRETPDGPVLVVDIHNTRPTAAATATAVRIPGGGHGLSGLRERAELLGGRLEAAPQKDGGFHSPSGRYQTARKGTGSAARPLACTHVVGPRRQ</sequence>
<dbReference type="Gene3D" id="3.30.565.10">
    <property type="entry name" value="Histidine kinase-like ATPase, C-terminal domain"/>
    <property type="match status" value="1"/>
</dbReference>
<dbReference type="Gene3D" id="1.20.5.1930">
    <property type="match status" value="1"/>
</dbReference>
<evidence type="ECO:0000256" key="3">
    <source>
        <dbReference type="ARBA" id="ARBA00022553"/>
    </source>
</evidence>
<feature type="transmembrane region" description="Helical" evidence="10">
    <location>
        <begin position="84"/>
        <end position="102"/>
    </location>
</feature>
<feature type="transmembrane region" description="Helical" evidence="10">
    <location>
        <begin position="114"/>
        <end position="135"/>
    </location>
</feature>
<evidence type="ECO:0000256" key="9">
    <source>
        <dbReference type="SAM" id="MobiDB-lite"/>
    </source>
</evidence>
<feature type="region of interest" description="Disordered" evidence="9">
    <location>
        <begin position="348"/>
        <end position="373"/>
    </location>
</feature>
<dbReference type="EC" id="2.7.13.3" evidence="2"/>
<dbReference type="InterPro" id="IPR011712">
    <property type="entry name" value="Sig_transdc_His_kin_sub3_dim/P"/>
</dbReference>
<evidence type="ECO:0000256" key="10">
    <source>
        <dbReference type="SAM" id="Phobius"/>
    </source>
</evidence>
<dbReference type="PANTHER" id="PTHR24421:SF10">
    <property type="entry name" value="NITRATE_NITRITE SENSOR PROTEIN NARQ"/>
    <property type="match status" value="1"/>
</dbReference>
<evidence type="ECO:0000313" key="12">
    <source>
        <dbReference type="EMBL" id="MDT0492580.1"/>
    </source>
</evidence>
<comment type="catalytic activity">
    <reaction evidence="1">
        <text>ATP + protein L-histidine = ADP + protein N-phospho-L-histidine.</text>
        <dbReference type="EC" id="2.7.13.3"/>
    </reaction>
</comment>
<comment type="caution">
    <text evidence="12">The sequence shown here is derived from an EMBL/GenBank/DDBJ whole genome shotgun (WGS) entry which is preliminary data.</text>
</comment>
<dbReference type="RefSeq" id="WP_311601995.1">
    <property type="nucleotide sequence ID" value="NZ_JAVRFG010000023.1"/>
</dbReference>
<gene>
    <name evidence="12" type="ORF">RM717_18925</name>
</gene>
<dbReference type="SUPFAM" id="SSF55874">
    <property type="entry name" value="ATPase domain of HSP90 chaperone/DNA topoisomerase II/histidine kinase"/>
    <property type="match status" value="1"/>
</dbReference>
<protein>
    <recommendedName>
        <fullName evidence="2">histidine kinase</fullName>
        <ecNumber evidence="2">2.7.13.3</ecNumber>
    </recommendedName>
</protein>
<keyword evidence="10" id="KW-0472">Membrane</keyword>
<dbReference type="Proteomes" id="UP001180556">
    <property type="component" value="Unassembled WGS sequence"/>
</dbReference>
<evidence type="ECO:0000256" key="6">
    <source>
        <dbReference type="ARBA" id="ARBA00022777"/>
    </source>
</evidence>
<dbReference type="EMBL" id="JAVRFG010000023">
    <property type="protein sequence ID" value="MDT0492580.1"/>
    <property type="molecule type" value="Genomic_DNA"/>
</dbReference>
<dbReference type="GO" id="GO:0016301">
    <property type="term" value="F:kinase activity"/>
    <property type="evidence" value="ECO:0007669"/>
    <property type="project" value="UniProtKB-KW"/>
</dbReference>
<accession>A0ABU2W4W6</accession>
<dbReference type="PANTHER" id="PTHR24421">
    <property type="entry name" value="NITRATE/NITRITE SENSOR PROTEIN NARX-RELATED"/>
    <property type="match status" value="1"/>
</dbReference>
<reference evidence="13" key="1">
    <citation type="submission" date="2023-07" db="EMBL/GenBank/DDBJ databases">
        <title>30 novel species of actinomycetes from the DSMZ collection.</title>
        <authorList>
            <person name="Nouioui I."/>
        </authorList>
    </citation>
    <scope>NUCLEOTIDE SEQUENCE [LARGE SCALE GENOMIC DNA]</scope>
    <source>
        <strain evidence="13">DSM 40932</strain>
    </source>
</reference>
<name>A0ABU2W4W6_9ACTN</name>
<keyword evidence="3" id="KW-0597">Phosphoprotein</keyword>
<keyword evidence="10" id="KW-1133">Transmembrane helix</keyword>
<evidence type="ECO:0000256" key="1">
    <source>
        <dbReference type="ARBA" id="ARBA00000085"/>
    </source>
</evidence>
<feature type="transmembrane region" description="Helical" evidence="10">
    <location>
        <begin position="12"/>
        <end position="30"/>
    </location>
</feature>
<keyword evidence="5" id="KW-0547">Nucleotide-binding</keyword>
<evidence type="ECO:0000259" key="11">
    <source>
        <dbReference type="Pfam" id="PF07730"/>
    </source>
</evidence>
<feature type="domain" description="Signal transduction histidine kinase subgroup 3 dimerisation and phosphoacceptor" evidence="11">
    <location>
        <begin position="167"/>
        <end position="231"/>
    </location>
</feature>
<evidence type="ECO:0000256" key="7">
    <source>
        <dbReference type="ARBA" id="ARBA00022840"/>
    </source>
</evidence>
<dbReference type="InterPro" id="IPR036890">
    <property type="entry name" value="HATPase_C_sf"/>
</dbReference>
<keyword evidence="10" id="KW-0812">Transmembrane</keyword>
<dbReference type="InterPro" id="IPR050482">
    <property type="entry name" value="Sensor_HK_TwoCompSys"/>
</dbReference>
<proteinExistence type="predicted"/>
<evidence type="ECO:0000256" key="2">
    <source>
        <dbReference type="ARBA" id="ARBA00012438"/>
    </source>
</evidence>
<feature type="transmembrane region" description="Helical" evidence="10">
    <location>
        <begin position="50"/>
        <end position="72"/>
    </location>
</feature>
<keyword evidence="8" id="KW-0902">Two-component regulatory system</keyword>
<evidence type="ECO:0000256" key="4">
    <source>
        <dbReference type="ARBA" id="ARBA00022679"/>
    </source>
</evidence>
<keyword evidence="7" id="KW-0067">ATP-binding</keyword>
<keyword evidence="6 12" id="KW-0418">Kinase</keyword>
<evidence type="ECO:0000313" key="13">
    <source>
        <dbReference type="Proteomes" id="UP001180556"/>
    </source>
</evidence>
<dbReference type="CDD" id="cd16917">
    <property type="entry name" value="HATPase_UhpB-NarQ-NarX-like"/>
    <property type="match status" value="1"/>
</dbReference>
<keyword evidence="13" id="KW-1185">Reference proteome</keyword>
<organism evidence="12 13">
    <name type="scientific">Streptomyces stephensoniae</name>
    <dbReference type="NCBI Taxonomy" id="3375367"/>
    <lineage>
        <taxon>Bacteria</taxon>
        <taxon>Bacillati</taxon>
        <taxon>Actinomycetota</taxon>
        <taxon>Actinomycetes</taxon>
        <taxon>Kitasatosporales</taxon>
        <taxon>Streptomycetaceae</taxon>
        <taxon>Streptomyces</taxon>
    </lineage>
</organism>